<comment type="subcellular location">
    <subcellularLocation>
        <location evidence="1">Nucleus</location>
    </subcellularLocation>
</comment>
<feature type="region of interest" description="Disordered" evidence="4">
    <location>
        <begin position="1"/>
        <end position="28"/>
    </location>
</feature>
<dbReference type="Pfam" id="PF04931">
    <property type="entry name" value="DNA_pol_phi"/>
    <property type="match status" value="1"/>
</dbReference>
<evidence type="ECO:0000256" key="4">
    <source>
        <dbReference type="SAM" id="MobiDB-lite"/>
    </source>
</evidence>
<feature type="region of interest" description="Disordered" evidence="4">
    <location>
        <begin position="1151"/>
        <end position="1329"/>
    </location>
</feature>
<dbReference type="PANTHER" id="PTHR13213">
    <property type="entry name" value="MYB-BINDING PROTEIN 1A FAMILY MEMBER"/>
    <property type="match status" value="1"/>
</dbReference>
<dbReference type="InterPro" id="IPR016024">
    <property type="entry name" value="ARM-type_fold"/>
</dbReference>
<feature type="compositionally biased region" description="Polar residues" evidence="4">
    <location>
        <begin position="1202"/>
        <end position="1211"/>
    </location>
</feature>
<dbReference type="GeneID" id="103113524"/>
<gene>
    <name evidence="6" type="primary">MYBBP1A</name>
</gene>
<dbReference type="FunCoup" id="A0A1S2ZQV7">
    <property type="interactions" value="2537"/>
</dbReference>
<feature type="compositionally biased region" description="Basic and acidic residues" evidence="4">
    <location>
        <begin position="1190"/>
        <end position="1200"/>
    </location>
</feature>
<feature type="compositionally biased region" description="Basic residues" evidence="4">
    <location>
        <begin position="1172"/>
        <end position="1189"/>
    </location>
</feature>
<sequence length="1329" mass="149890">MAEMETQEACGAMAPGTDAKSGAQPDDHHSLLQHSREFLDFFWDIAKPEQETRLEATEKLLEYLRARPKGSEMNYALKRLITGLGISRETARPCYCLALAQLLQSFEDIPLCSILQQIEEKHDLQKVKKAMMRAALFANLFGVLALFQSGRLVKDSEALMKSVKLLQVLAQHSNHLQEQPQKALVDILSEVPKATLKEILPEVFKGNLDSVLSSPEHLQLFLLAKQKVPVKLKELMGSVNLFSDENIPRLVDALKMAAASVKKECTLPTVALNLLHLALKEDKFPRFWKEVVEQGLLKKQYWPASYLCFRLLGAALPLLSMEQLQLVLRGDLIQHYGQHMVTTKPSHQFKFAPEMEKYMGAFLEGCRDDPDRQLAVVVAFTSITNQGLPVIPTTWRVVQFLSGPALKGYTAWLRDMFLQPDLDSLVDFSTNNQKKSHDTSFHGPGRAVFRLRKWIIFRLVSIVDNLHVEKEEVLIEEVARFCLFHSFFETKKPTSEIPETEQQFSFPMESSSRAVVSSAFFSLLQTLSTQFRQMPGQTQDRRPWTYRLVRFADVLLNHSRNVAALTPFTKPQHQAWDRMLQTLKELEALSSEAKAKATAFQHLLLLVGIHLFKSPTESCDLLADIQTCIKKSLGESAHRTRCRATDSEEPSWVEVLVEILLALLAQPSHLIRQVARSVFGHICSHLTPRALQLILDVLNPKKNQDEDEDNVVVTDDSKEKQLKNVEDQSSDSEDRSSESEEESEEEDRDGEVDQGFREQLMAVLQAGKALGGADSDEDEDDDALGDEAMMALDQNLSSLFAEQKLRIQARKDEKSKLQKEKVLRRDFQIRVLDLIEVLVTKQPENPLVLELLEPLLNMIRRSMRTSSTKQEQELLHKTARIFTHDLCRARHYCRDVGNDMEALYSRVERLVQQAAHQTDSCVSLYYFNASLYLLRVLKGSTIQRIQGKEKAGTDASTKPTDTEATSGLNLKLATPIYSFALNSFLTKRNSPLTIPMFISLFSRHPVLCKSLLPVVTQHMTGPARPRHQAQACLLLQKTLPMRELRQCFKDPDWKQLIGRILVKVTENLRALGKARSKSELQKELSSLELLNTLFRSINQEKLTTDLTGILGVLQSQQPSLQQRLQQGEHPTGSSRLYDLYWQAMKFLGVQRPKSEKKDSREAPTGTQNPVSLKRRKKGFLPETKKRKKRKSEDATQEEAKPVTTSGDQPPSTGKMKKRNRMKAGGPAQSQVNGMPASKNPAQTPPATSPTPAKAPKLQKKKQKVSQVNGLTPTPPTEPADKKQHQKALPPKEVSDQSPQSAQPRKKAKLSLPGKSPGLPQTGPKKRKCT</sequence>
<dbReference type="InterPro" id="IPR007015">
    <property type="entry name" value="DNA_pol_V/MYBBP1A"/>
</dbReference>
<evidence type="ECO:0000256" key="3">
    <source>
        <dbReference type="ARBA" id="ARBA00023242"/>
    </source>
</evidence>
<proteinExistence type="inferred from homology"/>
<dbReference type="OrthoDB" id="342531at2759"/>
<feature type="region of interest" description="Disordered" evidence="4">
    <location>
        <begin position="704"/>
        <end position="752"/>
    </location>
</feature>
<evidence type="ECO:0000256" key="2">
    <source>
        <dbReference type="ARBA" id="ARBA00006809"/>
    </source>
</evidence>
<dbReference type="GO" id="GO:0043565">
    <property type="term" value="F:sequence-specific DNA binding"/>
    <property type="evidence" value="ECO:0007669"/>
    <property type="project" value="TreeGrafter"/>
</dbReference>
<dbReference type="GO" id="GO:0003714">
    <property type="term" value="F:transcription corepressor activity"/>
    <property type="evidence" value="ECO:0007669"/>
    <property type="project" value="TreeGrafter"/>
</dbReference>
<feature type="compositionally biased region" description="Basic and acidic residues" evidence="4">
    <location>
        <begin position="1152"/>
        <end position="1161"/>
    </location>
</feature>
<reference evidence="6" key="1">
    <citation type="submission" date="2025-08" db="UniProtKB">
        <authorList>
            <consortium name="RefSeq"/>
        </authorList>
    </citation>
    <scope>IDENTIFICATION</scope>
</reference>
<comment type="similarity">
    <text evidence="2">Belongs to the MYBBP1A family.</text>
</comment>
<evidence type="ECO:0000313" key="5">
    <source>
        <dbReference type="Proteomes" id="UP001652624"/>
    </source>
</evidence>
<dbReference type="RefSeq" id="XP_007523149.2">
    <property type="nucleotide sequence ID" value="XM_007523087.3"/>
</dbReference>
<dbReference type="eggNOG" id="KOG1926">
    <property type="taxonomic scope" value="Eukaryota"/>
</dbReference>
<evidence type="ECO:0000313" key="6">
    <source>
        <dbReference type="RefSeq" id="XP_007523149.2"/>
    </source>
</evidence>
<dbReference type="PANTHER" id="PTHR13213:SF2">
    <property type="entry name" value="MYB-BINDING PROTEIN 1A"/>
    <property type="match status" value="1"/>
</dbReference>
<dbReference type="Proteomes" id="UP001652624">
    <property type="component" value="Chromosome 12"/>
</dbReference>
<dbReference type="InParanoid" id="A0A1S2ZQV7"/>
<name>A0A1S2ZQV7_ERIEU</name>
<feature type="compositionally biased region" description="Acidic residues" evidence="4">
    <location>
        <begin position="739"/>
        <end position="752"/>
    </location>
</feature>
<protein>
    <submittedName>
        <fullName evidence="6">Myb-binding protein 1A</fullName>
    </submittedName>
</protein>
<evidence type="ECO:0000256" key="1">
    <source>
        <dbReference type="ARBA" id="ARBA00004123"/>
    </source>
</evidence>
<dbReference type="GO" id="GO:0005730">
    <property type="term" value="C:nucleolus"/>
    <property type="evidence" value="ECO:0007669"/>
    <property type="project" value="InterPro"/>
</dbReference>
<dbReference type="SUPFAM" id="SSF48371">
    <property type="entry name" value="ARM repeat"/>
    <property type="match status" value="1"/>
</dbReference>
<accession>A0A1S2ZQV7</accession>
<organism evidence="5 6">
    <name type="scientific">Erinaceus europaeus</name>
    <name type="common">Western European hedgehog</name>
    <dbReference type="NCBI Taxonomy" id="9365"/>
    <lineage>
        <taxon>Eukaryota</taxon>
        <taxon>Metazoa</taxon>
        <taxon>Chordata</taxon>
        <taxon>Craniata</taxon>
        <taxon>Vertebrata</taxon>
        <taxon>Euteleostomi</taxon>
        <taxon>Mammalia</taxon>
        <taxon>Eutheria</taxon>
        <taxon>Laurasiatheria</taxon>
        <taxon>Eulipotyphla</taxon>
        <taxon>Erinaceidae</taxon>
        <taxon>Erinaceinae</taxon>
        <taxon>Erinaceus</taxon>
    </lineage>
</organism>
<dbReference type="CTD" id="10514"/>
<feature type="compositionally biased region" description="Basic and acidic residues" evidence="4">
    <location>
        <begin position="715"/>
        <end position="738"/>
    </location>
</feature>
<keyword evidence="5" id="KW-1185">Reference proteome</keyword>
<dbReference type="GO" id="GO:0003723">
    <property type="term" value="F:RNA binding"/>
    <property type="evidence" value="ECO:0007669"/>
    <property type="project" value="TreeGrafter"/>
</dbReference>
<keyword evidence="3" id="KW-0539">Nucleus</keyword>